<evidence type="ECO:0000256" key="1">
    <source>
        <dbReference type="ARBA" id="ARBA00004240"/>
    </source>
</evidence>
<dbReference type="SUPFAM" id="SSF48225">
    <property type="entry name" value="Seven-hairpin glycosidases"/>
    <property type="match status" value="1"/>
</dbReference>
<dbReference type="InterPro" id="IPR001382">
    <property type="entry name" value="Glyco_hydro_47"/>
</dbReference>
<evidence type="ECO:0000256" key="2">
    <source>
        <dbReference type="ARBA" id="ARBA00007658"/>
    </source>
</evidence>
<keyword evidence="3" id="KW-0256">Endoplasmic reticulum</keyword>
<evidence type="ECO:0000313" key="6">
    <source>
        <dbReference type="Proteomes" id="UP000694865"/>
    </source>
</evidence>
<dbReference type="Pfam" id="PF01532">
    <property type="entry name" value="Glyco_hydro_47"/>
    <property type="match status" value="1"/>
</dbReference>
<keyword evidence="5" id="KW-0378">Hydrolase</keyword>
<protein>
    <recommendedName>
        <fullName evidence="5">alpha-1,2-Mannosidase</fullName>
        <ecNumber evidence="5">3.2.1.-</ecNumber>
    </recommendedName>
</protein>
<comment type="subcellular location">
    <subcellularLocation>
        <location evidence="1">Endoplasmic reticulum</location>
    </subcellularLocation>
</comment>
<dbReference type="PANTHER" id="PTHR45679:SF6">
    <property type="entry name" value="ER DEGRADATION-ENHANCING ALPHA-MANNOSIDASE-LIKE PROTEIN 2"/>
    <property type="match status" value="1"/>
</dbReference>
<accession>A0ABM0LXU2</accession>
<dbReference type="Gene3D" id="1.50.10.10">
    <property type="match status" value="1"/>
</dbReference>
<keyword evidence="4" id="KW-0325">Glycoprotein</keyword>
<dbReference type="Proteomes" id="UP000694865">
    <property type="component" value="Unplaced"/>
</dbReference>
<keyword evidence="6" id="KW-1185">Reference proteome</keyword>
<dbReference type="PANTHER" id="PTHR45679">
    <property type="entry name" value="ER DEGRADATION-ENHANCING ALPHA-MANNOSIDASE-LIKE PROTEIN 2"/>
    <property type="match status" value="1"/>
</dbReference>
<dbReference type="InterPro" id="IPR012341">
    <property type="entry name" value="6hp_glycosidase-like_sf"/>
</dbReference>
<dbReference type="RefSeq" id="XP_006812583.1">
    <property type="nucleotide sequence ID" value="XM_006812520.1"/>
</dbReference>
<dbReference type="InterPro" id="IPR044674">
    <property type="entry name" value="EDEM1/2/3"/>
</dbReference>
<name>A0ABM0LXU2_SACKO</name>
<dbReference type="GeneID" id="100375013"/>
<proteinExistence type="inferred from homology"/>
<organism evidence="6 7">
    <name type="scientific">Saccoglossus kowalevskii</name>
    <name type="common">Acorn worm</name>
    <dbReference type="NCBI Taxonomy" id="10224"/>
    <lineage>
        <taxon>Eukaryota</taxon>
        <taxon>Metazoa</taxon>
        <taxon>Hemichordata</taxon>
        <taxon>Enteropneusta</taxon>
        <taxon>Harrimaniidae</taxon>
        <taxon>Saccoglossus</taxon>
    </lineage>
</organism>
<evidence type="ECO:0000313" key="7">
    <source>
        <dbReference type="RefSeq" id="XP_006812583.1"/>
    </source>
</evidence>
<dbReference type="PRINTS" id="PR00747">
    <property type="entry name" value="GLYHDRLASE47"/>
</dbReference>
<evidence type="ECO:0000256" key="5">
    <source>
        <dbReference type="RuleBase" id="RU361193"/>
    </source>
</evidence>
<gene>
    <name evidence="7" type="primary">LOC100375013</name>
</gene>
<evidence type="ECO:0000256" key="3">
    <source>
        <dbReference type="ARBA" id="ARBA00022824"/>
    </source>
</evidence>
<dbReference type="InterPro" id="IPR036026">
    <property type="entry name" value="Seven-hairpin_glycosidases"/>
</dbReference>
<sequence>MFMFAYDNYLQHAYPLDELRPITCDGTDTWGSYSLTLIDALDTLAIMGNYTEFQRVVKLLIDDLTFDSDIEVSVFETNIRVIGGLLSAHLLSKQAGMAVNSDWPCSGPLLNLAENVAQRILPAFNTPTGMPYGTVNLQFGVPENETPITCTAGVGTFIIEFGTLSRLTGNPVYENIAMKALQSLWTTRSEIGLVGNHIDVKTGLWVALDSGIGAGVDSYLEYLVKGSFLLSNPALIDMYKEYSVSIKQYLKHDDWYMWANMKKGHVTMPIFQSLDAYLPGVQSLLGEIDDAMKTMHNYHQVWKQLGFIPEFYSIVNGFPVEKHEGYPLRPELVESAMYLYQATKDPFLLEVGRDILESIEQSAKTGCGYASIKDVRDHKLDNRMESFFLAETTKYLYLLFDADNFIHNDGSHGDIIDSPGGQCILNTGNYFFNTEAHPIDAAALNCCVARKQKNVKSVLQNLQGSNRDKYNQLKMLLKEENKELNNKSFTSRYNCTSQPFHRRLSVLGEMFVN</sequence>
<dbReference type="EC" id="3.2.1.-" evidence="5"/>
<keyword evidence="5" id="KW-0326">Glycosidase</keyword>
<evidence type="ECO:0000256" key="4">
    <source>
        <dbReference type="ARBA" id="ARBA00023180"/>
    </source>
</evidence>
<comment type="similarity">
    <text evidence="2 5">Belongs to the glycosyl hydrolase 47 family.</text>
</comment>
<reference evidence="7" key="1">
    <citation type="submission" date="2025-08" db="UniProtKB">
        <authorList>
            <consortium name="RefSeq"/>
        </authorList>
    </citation>
    <scope>IDENTIFICATION</scope>
    <source>
        <tissue evidence="7">Testes</tissue>
    </source>
</reference>